<name>A0A368Z2P0_9RHOB</name>
<evidence type="ECO:0000259" key="5">
    <source>
        <dbReference type="Pfam" id="PF01321"/>
    </source>
</evidence>
<keyword evidence="7" id="KW-0645">Protease</keyword>
<dbReference type="InterPro" id="IPR000587">
    <property type="entry name" value="Creatinase_N"/>
</dbReference>
<dbReference type="RefSeq" id="WP_114348433.1">
    <property type="nucleotide sequence ID" value="NZ_QPJL01000004.1"/>
</dbReference>
<keyword evidence="2" id="KW-0479">Metal-binding</keyword>
<dbReference type="InterPro" id="IPR029149">
    <property type="entry name" value="Creatin/AminoP/Spt16_N"/>
</dbReference>
<dbReference type="GO" id="GO:0070006">
    <property type="term" value="F:metalloaminopeptidase activity"/>
    <property type="evidence" value="ECO:0007669"/>
    <property type="project" value="InterPro"/>
</dbReference>
<keyword evidence="8" id="KW-1185">Reference proteome</keyword>
<gene>
    <name evidence="7" type="ORF">DFP89_104107</name>
</gene>
<feature type="domain" description="Creatinase N-terminal" evidence="5">
    <location>
        <begin position="17"/>
        <end position="140"/>
    </location>
</feature>
<dbReference type="Pfam" id="PF00557">
    <property type="entry name" value="Peptidase_M24"/>
    <property type="match status" value="1"/>
</dbReference>
<dbReference type="EMBL" id="QPJL01000004">
    <property type="protein sequence ID" value="RCW86720.1"/>
    <property type="molecule type" value="Genomic_DNA"/>
</dbReference>
<dbReference type="CDD" id="cd01085">
    <property type="entry name" value="APP"/>
    <property type="match status" value="1"/>
</dbReference>
<dbReference type="Pfam" id="PF16189">
    <property type="entry name" value="Creatinase_N_2"/>
    <property type="match status" value="1"/>
</dbReference>
<proteinExistence type="inferred from homology"/>
<dbReference type="FunFam" id="3.90.230.10:FF:000009">
    <property type="entry name" value="xaa-Pro aminopeptidase 2"/>
    <property type="match status" value="1"/>
</dbReference>
<dbReference type="SUPFAM" id="SSF55920">
    <property type="entry name" value="Creatinase/aminopeptidase"/>
    <property type="match status" value="1"/>
</dbReference>
<comment type="similarity">
    <text evidence="1">Belongs to the peptidase M24B family.</text>
</comment>
<evidence type="ECO:0000313" key="7">
    <source>
        <dbReference type="EMBL" id="RCW86720.1"/>
    </source>
</evidence>
<dbReference type="OrthoDB" id="9806388at2"/>
<feature type="domain" description="Peptidase M24 C-terminal" evidence="6">
    <location>
        <begin position="543"/>
        <end position="602"/>
    </location>
</feature>
<dbReference type="InterPro" id="IPR036005">
    <property type="entry name" value="Creatinase/aminopeptidase-like"/>
</dbReference>
<dbReference type="Gene3D" id="3.90.230.10">
    <property type="entry name" value="Creatinase/methionine aminopeptidase superfamily"/>
    <property type="match status" value="1"/>
</dbReference>
<dbReference type="InterPro" id="IPR050422">
    <property type="entry name" value="X-Pro_aminopeptidase_P"/>
</dbReference>
<dbReference type="SUPFAM" id="SSF53092">
    <property type="entry name" value="Creatinase/prolidase N-terminal domain"/>
    <property type="match status" value="1"/>
</dbReference>
<dbReference type="Pfam" id="PF01321">
    <property type="entry name" value="Creatinase_N"/>
    <property type="match status" value="1"/>
</dbReference>
<evidence type="ECO:0000256" key="3">
    <source>
        <dbReference type="ARBA" id="ARBA00022801"/>
    </source>
</evidence>
<dbReference type="PANTHER" id="PTHR43763">
    <property type="entry name" value="XAA-PRO AMINOPEPTIDASE 1"/>
    <property type="match status" value="1"/>
</dbReference>
<reference evidence="7 8" key="1">
    <citation type="submission" date="2018-07" db="EMBL/GenBank/DDBJ databases">
        <title>Genomic Encyclopedia of Type Strains, Phase III (KMG-III): the genomes of soil and plant-associated and newly described type strains.</title>
        <authorList>
            <person name="Whitman W."/>
        </authorList>
    </citation>
    <scope>NUCLEOTIDE SEQUENCE [LARGE SCALE GENOMIC DNA]</scope>
    <source>
        <strain evidence="7 8">CECT 8525</strain>
    </source>
</reference>
<dbReference type="Proteomes" id="UP000253345">
    <property type="component" value="Unassembled WGS sequence"/>
</dbReference>
<sequence>MFQSFDSKSSPEIHPPRLADLRRELARRDLDGFMVPRADAHQGEYVSGRDARLAWLTGFTGSAGFCVVTPDQAGVFVDGRYRVQVKTEVDLAHFTPVNWPETKPAIWLAEALPEGGRIGYDPWLHTRREITELEKALTGSGIALIAQATNPVDTIWPDQPEAPVGPVRLWPDALAGETAAEKRARIAADLRKAGQHAAVLTQADSLSWLLNIRGADIPKNPVVQGFAIIEENGHVAVFTNPAKFPGEVRAALGNEVQILPLEALTPALTNLSGPVRLDAGTAPDQVFALVESMDTEIAEGRDPVIMPKACKNPAEIAGMRAAHLQDGAAVSELLCWLDAQAPGLAAAPLTEIDVTRKLEELRVARGILDISFDSIVGAGPHGAIMHYRVTEKSNRRILPGDILLVDSGGQYDNGTTDITRTLPMGRDYDIGVRRPYTRVLQGMIAISRAQFPRGVAGAHIDALARAPLWSEGMDFDHGTGHGVGAGLSVHEGPVRISRVSDIPLRPGMILSNEPGYYREGAFGIRLENLIVLREVESPDGRDMLGFETLTLAPLDRRLIEPGLLSGEEIGWLDSYHARVWDEISPLVGPEVRDWLYLATRPLGRLV</sequence>
<evidence type="ECO:0000256" key="1">
    <source>
        <dbReference type="ARBA" id="ARBA00008766"/>
    </source>
</evidence>
<evidence type="ECO:0000259" key="6">
    <source>
        <dbReference type="Pfam" id="PF16188"/>
    </source>
</evidence>
<dbReference type="AlphaFoldDB" id="A0A368Z2P0"/>
<keyword evidence="7" id="KW-0031">Aminopeptidase</keyword>
<feature type="domain" description="Peptidase M24" evidence="4">
    <location>
        <begin position="318"/>
        <end position="534"/>
    </location>
</feature>
<comment type="caution">
    <text evidence="7">The sequence shown here is derived from an EMBL/GenBank/DDBJ whole genome shotgun (WGS) entry which is preliminary data.</text>
</comment>
<dbReference type="GO" id="GO:0046872">
    <property type="term" value="F:metal ion binding"/>
    <property type="evidence" value="ECO:0007669"/>
    <property type="project" value="UniProtKB-KW"/>
</dbReference>
<protein>
    <submittedName>
        <fullName evidence="7">Xaa-Pro aminopeptidase</fullName>
    </submittedName>
</protein>
<accession>A0A368Z2P0</accession>
<keyword evidence="3" id="KW-0378">Hydrolase</keyword>
<organism evidence="7 8">
    <name type="scientific">Paracoccus lutimaris</name>
    <dbReference type="NCBI Taxonomy" id="1490030"/>
    <lineage>
        <taxon>Bacteria</taxon>
        <taxon>Pseudomonadati</taxon>
        <taxon>Pseudomonadota</taxon>
        <taxon>Alphaproteobacteria</taxon>
        <taxon>Rhodobacterales</taxon>
        <taxon>Paracoccaceae</taxon>
        <taxon>Paracoccus</taxon>
    </lineage>
</organism>
<dbReference type="GO" id="GO:0005737">
    <property type="term" value="C:cytoplasm"/>
    <property type="evidence" value="ECO:0007669"/>
    <property type="project" value="UniProtKB-ARBA"/>
</dbReference>
<dbReference type="Pfam" id="PF16188">
    <property type="entry name" value="Peptidase_M24_C"/>
    <property type="match status" value="1"/>
</dbReference>
<evidence type="ECO:0000313" key="8">
    <source>
        <dbReference type="Proteomes" id="UP000253345"/>
    </source>
</evidence>
<dbReference type="Gene3D" id="3.40.350.10">
    <property type="entry name" value="Creatinase/prolidase N-terminal domain"/>
    <property type="match status" value="2"/>
</dbReference>
<evidence type="ECO:0000256" key="2">
    <source>
        <dbReference type="ARBA" id="ARBA00022723"/>
    </source>
</evidence>
<dbReference type="InterPro" id="IPR000994">
    <property type="entry name" value="Pept_M24"/>
</dbReference>
<dbReference type="PANTHER" id="PTHR43763:SF6">
    <property type="entry name" value="XAA-PRO AMINOPEPTIDASE 1"/>
    <property type="match status" value="1"/>
</dbReference>
<evidence type="ECO:0000259" key="4">
    <source>
        <dbReference type="Pfam" id="PF00557"/>
    </source>
</evidence>
<dbReference type="InterPro" id="IPR033740">
    <property type="entry name" value="Pept_M24B"/>
</dbReference>
<dbReference type="InterPro" id="IPR032416">
    <property type="entry name" value="Peptidase_M24_C"/>
</dbReference>